<name>A0AAE1UKB8_9EUCA</name>
<sequence>MLMHSDVYVCVLTGVRVCVPERVPDITTKHCVLHRHALAAKTLPSHFKEVLSVCVKVINYIQGRPSNHRVFKVFCEEIGSEHQVLLFHTEVRWLSRGKILTLIAEITDEVAIFLRENKSDFAENFEDEIFILSLSYLADIFSHLNDLNLSMQGMFANNIDCTEKVEAFKKKLSLWKRRIQGGNVGSFPTLDEKQGDKPIKPILVENIVAHLSLLETTMAQYFPMDHTFPEWIQQPFLADMDGDDDLKEELIDLQVNQGCQTKFRILPLTGFWCDQLAAYPGLARTALEIIIPFPTTYLCEKAFSTMLQIKTTARNRLQMGLLHDMRVALTYTRPRFEKLVAHKQQQKSH</sequence>
<dbReference type="PANTHER" id="PTHR45913">
    <property type="entry name" value="EPM2A-INTERACTING PROTEIN 1"/>
    <property type="match status" value="1"/>
</dbReference>
<reference evidence="1" key="1">
    <citation type="submission" date="2023-11" db="EMBL/GenBank/DDBJ databases">
        <title>Genome assemblies of two species of porcelain crab, Petrolisthes cinctipes and Petrolisthes manimaculis (Anomura: Porcellanidae).</title>
        <authorList>
            <person name="Angst P."/>
        </authorList>
    </citation>
    <scope>NUCLEOTIDE SEQUENCE</scope>
    <source>
        <strain evidence="1">PB745_02</strain>
        <tissue evidence="1">Gill</tissue>
    </source>
</reference>
<protein>
    <submittedName>
        <fullName evidence="1">Uncharacterized protein</fullName>
    </submittedName>
</protein>
<evidence type="ECO:0000313" key="2">
    <source>
        <dbReference type="Proteomes" id="UP001292094"/>
    </source>
</evidence>
<accession>A0AAE1UKB8</accession>
<gene>
    <name evidence="1" type="ORF">Pmani_007830</name>
</gene>
<dbReference type="EMBL" id="JAWZYT010000598">
    <property type="protein sequence ID" value="KAK4321349.1"/>
    <property type="molecule type" value="Genomic_DNA"/>
</dbReference>
<dbReference type="PANTHER" id="PTHR45913:SF19">
    <property type="entry name" value="LOW QUALITY PROTEIN: ZINC FINGER BED DOMAIN-CONTAINING PROTEIN 5-LIKE"/>
    <property type="match status" value="1"/>
</dbReference>
<keyword evidence="2" id="KW-1185">Reference proteome</keyword>
<proteinExistence type="predicted"/>
<comment type="caution">
    <text evidence="1">The sequence shown here is derived from an EMBL/GenBank/DDBJ whole genome shotgun (WGS) entry which is preliminary data.</text>
</comment>
<evidence type="ECO:0000313" key="1">
    <source>
        <dbReference type="EMBL" id="KAK4321349.1"/>
    </source>
</evidence>
<dbReference type="AlphaFoldDB" id="A0AAE1UKB8"/>
<organism evidence="1 2">
    <name type="scientific">Petrolisthes manimaculis</name>
    <dbReference type="NCBI Taxonomy" id="1843537"/>
    <lineage>
        <taxon>Eukaryota</taxon>
        <taxon>Metazoa</taxon>
        <taxon>Ecdysozoa</taxon>
        <taxon>Arthropoda</taxon>
        <taxon>Crustacea</taxon>
        <taxon>Multicrustacea</taxon>
        <taxon>Malacostraca</taxon>
        <taxon>Eumalacostraca</taxon>
        <taxon>Eucarida</taxon>
        <taxon>Decapoda</taxon>
        <taxon>Pleocyemata</taxon>
        <taxon>Anomura</taxon>
        <taxon>Galatheoidea</taxon>
        <taxon>Porcellanidae</taxon>
        <taxon>Petrolisthes</taxon>
    </lineage>
</organism>
<dbReference type="Proteomes" id="UP001292094">
    <property type="component" value="Unassembled WGS sequence"/>
</dbReference>